<evidence type="ECO:0000313" key="2">
    <source>
        <dbReference type="Proteomes" id="UP001062846"/>
    </source>
</evidence>
<evidence type="ECO:0000313" key="1">
    <source>
        <dbReference type="EMBL" id="KAI8544090.1"/>
    </source>
</evidence>
<dbReference type="Proteomes" id="UP001062846">
    <property type="component" value="Chromosome 8"/>
</dbReference>
<sequence>MLTLVSSTEGAKINVTLFSSNFATELVIETTPWNIPIVVSFWQVPSKAKHRQEARVATADQLAMEDGCKMKQESGYWHTM</sequence>
<proteinExistence type="predicted"/>
<comment type="caution">
    <text evidence="1">The sequence shown here is derived from an EMBL/GenBank/DDBJ whole genome shotgun (WGS) entry which is preliminary data.</text>
</comment>
<keyword evidence="2" id="KW-1185">Reference proteome</keyword>
<protein>
    <submittedName>
        <fullName evidence="1">Uncharacterized protein</fullName>
    </submittedName>
</protein>
<name>A0ACC0MT57_RHOML</name>
<accession>A0ACC0MT57</accession>
<organism evidence="1 2">
    <name type="scientific">Rhododendron molle</name>
    <name type="common">Chinese azalea</name>
    <name type="synonym">Azalea mollis</name>
    <dbReference type="NCBI Taxonomy" id="49168"/>
    <lineage>
        <taxon>Eukaryota</taxon>
        <taxon>Viridiplantae</taxon>
        <taxon>Streptophyta</taxon>
        <taxon>Embryophyta</taxon>
        <taxon>Tracheophyta</taxon>
        <taxon>Spermatophyta</taxon>
        <taxon>Magnoliopsida</taxon>
        <taxon>eudicotyledons</taxon>
        <taxon>Gunneridae</taxon>
        <taxon>Pentapetalae</taxon>
        <taxon>asterids</taxon>
        <taxon>Ericales</taxon>
        <taxon>Ericaceae</taxon>
        <taxon>Ericoideae</taxon>
        <taxon>Rhodoreae</taxon>
        <taxon>Rhododendron</taxon>
    </lineage>
</organism>
<reference evidence="1" key="1">
    <citation type="submission" date="2022-02" db="EMBL/GenBank/DDBJ databases">
        <title>Plant Genome Project.</title>
        <authorList>
            <person name="Zhang R.-G."/>
        </authorList>
    </citation>
    <scope>NUCLEOTIDE SEQUENCE</scope>
    <source>
        <strain evidence="1">AT1</strain>
    </source>
</reference>
<dbReference type="EMBL" id="CM046395">
    <property type="protein sequence ID" value="KAI8544090.1"/>
    <property type="molecule type" value="Genomic_DNA"/>
</dbReference>
<gene>
    <name evidence="1" type="ORF">RHMOL_Rhmol08G0268500</name>
</gene>